<keyword evidence="3 6" id="KW-0732">Signal</keyword>
<evidence type="ECO:0000256" key="1">
    <source>
        <dbReference type="ARBA" id="ARBA00011028"/>
    </source>
</evidence>
<name>A8RNG1_ENTBW</name>
<feature type="region of interest" description="Disordered" evidence="5">
    <location>
        <begin position="32"/>
        <end position="73"/>
    </location>
</feature>
<evidence type="ECO:0000256" key="6">
    <source>
        <dbReference type="SAM" id="SignalP"/>
    </source>
</evidence>
<feature type="compositionally biased region" description="Basic and acidic residues" evidence="5">
    <location>
        <begin position="170"/>
        <end position="196"/>
    </location>
</feature>
<proteinExistence type="inferred from homology"/>
<evidence type="ECO:0000313" key="8">
    <source>
        <dbReference type="Proteomes" id="UP000005396"/>
    </source>
</evidence>
<dbReference type="GO" id="GO:0030001">
    <property type="term" value="P:metal ion transport"/>
    <property type="evidence" value="ECO:0007669"/>
    <property type="project" value="InterPro"/>
</dbReference>
<dbReference type="Proteomes" id="UP000005396">
    <property type="component" value="Unassembled WGS sequence"/>
</dbReference>
<dbReference type="EMBL" id="ABCC02000022">
    <property type="protein sequence ID" value="EDP17614.1"/>
    <property type="molecule type" value="Genomic_DNA"/>
</dbReference>
<comment type="caution">
    <text evidence="7">The sequence shown here is derived from an EMBL/GenBank/DDBJ whole genome shotgun (WGS) entry which is preliminary data.</text>
</comment>
<evidence type="ECO:0000313" key="7">
    <source>
        <dbReference type="EMBL" id="EDP17614.1"/>
    </source>
</evidence>
<dbReference type="Gene3D" id="3.40.50.1980">
    <property type="entry name" value="Nitrogenase molybdenum iron protein domain"/>
    <property type="match status" value="2"/>
</dbReference>
<dbReference type="InterPro" id="IPR006129">
    <property type="entry name" value="AdhesinB"/>
</dbReference>
<dbReference type="GO" id="GO:0007155">
    <property type="term" value="P:cell adhesion"/>
    <property type="evidence" value="ECO:0007669"/>
    <property type="project" value="InterPro"/>
</dbReference>
<feature type="chain" id="PRO_5002728689" description="ABC transporter substrate-binding protein" evidence="6">
    <location>
        <begin position="35"/>
        <end position="367"/>
    </location>
</feature>
<dbReference type="SUPFAM" id="SSF53807">
    <property type="entry name" value="Helical backbone' metal receptor"/>
    <property type="match status" value="1"/>
</dbReference>
<dbReference type="PRINTS" id="PR00691">
    <property type="entry name" value="ADHESINB"/>
</dbReference>
<dbReference type="PRINTS" id="PR00690">
    <property type="entry name" value="ADHESNFAMILY"/>
</dbReference>
<accession>A8RNG1</accession>
<sequence length="367" mass="39903">MIIMNKKLNSTFCTLAVTAMVSVAMLSGCSGTTAAPGASDTDQASTTAVAGGDKSMGEASMEAENTDAGIESKDTDGQKLKVMASFYPMYDFAVKIGGDKAEVTNMVPAGTEPHDWEPAAADIKNLEEAALFVYSGGGMEHWVEDVLASLETKKLVSVEASAGVTLRSGHIHDEEEHKGAEEHTEEEDHGHDHGQFDPHVWLSPVNAKKEMENIKNAYVKADPENKDYYEKNYQTYTAEFDKLDQEYKDTLSALPNKSIVVSHEAFGYLCDAYGLTQMGIEGLSPDSEPDPARMAEIIDFVKANHVKVIFFEELVSPKVAETIAAETGAQTRVLNPLEGLSDEELKNGADYFSVMEDNLKQLKAALE</sequence>
<evidence type="ECO:0000256" key="4">
    <source>
        <dbReference type="RuleBase" id="RU003512"/>
    </source>
</evidence>
<dbReference type="HOGENOM" id="CLU_016838_1_0_9"/>
<dbReference type="AlphaFoldDB" id="A8RNG1"/>
<dbReference type="PANTHER" id="PTHR42953:SF3">
    <property type="entry name" value="HIGH-AFFINITY ZINC UPTAKE SYSTEM PROTEIN ZNUA"/>
    <property type="match status" value="1"/>
</dbReference>
<protein>
    <recommendedName>
        <fullName evidence="9">ABC transporter substrate-binding protein</fullName>
    </recommendedName>
</protein>
<dbReference type="Pfam" id="PF01297">
    <property type="entry name" value="ZnuA"/>
    <property type="match status" value="1"/>
</dbReference>
<evidence type="ECO:0008006" key="9">
    <source>
        <dbReference type="Google" id="ProtNLM"/>
    </source>
</evidence>
<dbReference type="GO" id="GO:0046872">
    <property type="term" value="F:metal ion binding"/>
    <property type="evidence" value="ECO:0007669"/>
    <property type="project" value="InterPro"/>
</dbReference>
<evidence type="ECO:0000256" key="2">
    <source>
        <dbReference type="ARBA" id="ARBA00022448"/>
    </source>
</evidence>
<feature type="region of interest" description="Disordered" evidence="5">
    <location>
        <begin position="167"/>
        <end position="197"/>
    </location>
</feature>
<dbReference type="CDD" id="cd01017">
    <property type="entry name" value="AdcA"/>
    <property type="match status" value="1"/>
</dbReference>
<dbReference type="PaxDb" id="411902-CLOBOL_02191"/>
<gene>
    <name evidence="7" type="ORF">CLOBOL_02191</name>
</gene>
<dbReference type="InterPro" id="IPR050492">
    <property type="entry name" value="Bact_metal-bind_prot9"/>
</dbReference>
<dbReference type="InterPro" id="IPR006127">
    <property type="entry name" value="ZnuA-like"/>
</dbReference>
<organism evidence="7 8">
    <name type="scientific">Enterocloster bolteae (strain ATCC BAA-613 / DSM 15670 / CCUG 46953 / JCM 12243 / WAL 16351)</name>
    <name type="common">Clostridium bolteae</name>
    <dbReference type="NCBI Taxonomy" id="411902"/>
    <lineage>
        <taxon>Bacteria</taxon>
        <taxon>Bacillati</taxon>
        <taxon>Bacillota</taxon>
        <taxon>Clostridia</taxon>
        <taxon>Lachnospirales</taxon>
        <taxon>Lachnospiraceae</taxon>
        <taxon>Enterocloster</taxon>
    </lineage>
</organism>
<dbReference type="eggNOG" id="COG0803">
    <property type="taxonomic scope" value="Bacteria"/>
</dbReference>
<evidence type="ECO:0000256" key="5">
    <source>
        <dbReference type="SAM" id="MobiDB-lite"/>
    </source>
</evidence>
<dbReference type="InterPro" id="IPR006128">
    <property type="entry name" value="Lipoprotein_PsaA-like"/>
</dbReference>
<reference evidence="7 8" key="2">
    <citation type="submission" date="2007-09" db="EMBL/GenBank/DDBJ databases">
        <title>Draft genome sequence of Clostridium bolteae (ATCC BAA-613).</title>
        <authorList>
            <person name="Sudarsanam P."/>
            <person name="Ley R."/>
            <person name="Guruge J."/>
            <person name="Turnbaugh P.J."/>
            <person name="Mahowald M."/>
            <person name="Liep D."/>
            <person name="Gordon J."/>
        </authorList>
    </citation>
    <scope>NUCLEOTIDE SEQUENCE [LARGE SCALE GENOMIC DNA]</scope>
    <source>
        <strain evidence="8">ATCC BAA-613 / DSM 15670 / CCUG 46953 / JCM 12243 / WAL 16351</strain>
    </source>
</reference>
<keyword evidence="2 4" id="KW-0813">Transport</keyword>
<dbReference type="PROSITE" id="PS51257">
    <property type="entry name" value="PROKAR_LIPOPROTEIN"/>
    <property type="match status" value="1"/>
</dbReference>
<comment type="similarity">
    <text evidence="1 4">Belongs to the bacterial solute-binding protein 9 family.</text>
</comment>
<reference evidence="7 8" key="1">
    <citation type="submission" date="2007-08" db="EMBL/GenBank/DDBJ databases">
        <authorList>
            <person name="Fulton L."/>
            <person name="Clifton S."/>
            <person name="Fulton B."/>
            <person name="Xu J."/>
            <person name="Minx P."/>
            <person name="Pepin K.H."/>
            <person name="Johnson M."/>
            <person name="Thiruvilangam P."/>
            <person name="Bhonagiri V."/>
            <person name="Nash W.E."/>
            <person name="Mardis E.R."/>
            <person name="Wilson R.K."/>
        </authorList>
    </citation>
    <scope>NUCLEOTIDE SEQUENCE [LARGE SCALE GENOMIC DNA]</scope>
    <source>
        <strain evidence="8">ATCC BAA-613 / DSM 15670 / CCUG 46953 / JCM 12243 / WAL 16351</strain>
    </source>
</reference>
<evidence type="ECO:0000256" key="3">
    <source>
        <dbReference type="ARBA" id="ARBA00022729"/>
    </source>
</evidence>
<dbReference type="PANTHER" id="PTHR42953">
    <property type="entry name" value="HIGH-AFFINITY ZINC UPTAKE SYSTEM PROTEIN ZNUA-RELATED"/>
    <property type="match status" value="1"/>
</dbReference>
<feature type="signal peptide" evidence="6">
    <location>
        <begin position="1"/>
        <end position="34"/>
    </location>
</feature>